<dbReference type="HOGENOM" id="CLU_577176_0_0_6"/>
<keyword evidence="3" id="KW-0966">Cell projection</keyword>
<dbReference type="Pfam" id="PF02120">
    <property type="entry name" value="Flg_hook"/>
    <property type="match status" value="1"/>
</dbReference>
<keyword evidence="3" id="KW-0282">Flagellum</keyword>
<reference evidence="3 4" key="1">
    <citation type="submission" date="2014-01" db="EMBL/GenBank/DDBJ databases">
        <title>Full genme sequencing of cellulolytic bacterium Gynuella sunshinyii YC6258T gen. nov., sp. nov.</title>
        <authorList>
            <person name="Khan H."/>
            <person name="Chung E.J."/>
            <person name="Chung Y.R."/>
        </authorList>
    </citation>
    <scope>NUCLEOTIDE SEQUENCE [LARGE SCALE GENOMIC DNA]</scope>
    <source>
        <strain evidence="3 4">YC6258</strain>
    </source>
</reference>
<feature type="region of interest" description="Disordered" evidence="1">
    <location>
        <begin position="269"/>
        <end position="288"/>
    </location>
</feature>
<sequence length="473" mass="50345">MQLSPLPTASVASHSNTVNASGAASDTDSGLDFMTTMAAELGLEPDTPEYNQFMNQADDAANFLRSRGMSFADAGAILDSDVITEALIGQENGMNDEDGDDLGESDVVALFADFFQFLQQQNSDGMDVDDGSEAPAINTDVSLLPSADTDAGTEDELTVAGSVNSGIPVPDVEPETGVIVAEAELNVDDPGSTVSPVLTDDLKSGQDNPETVADDGIEMVGETGVDPADAAAIVETAAAPAAPVAAGQKNSDRQDSVIDEGLEMEPLDADDVASSDDSTQKTVKVQTQSDIDKMNTSTDSTRKNFNDAVNLAGQREQAQVKQDQVQVQRSVEIPLKQPVTHSEWANSVNDRIMMMANRHIQVAHIRLDPPDLGTLEIKLSVNHDQQAQVAIVTQHAQVKELLDASMARLRTMLQEQNIELVDAQVSDQSSQGQFSGEQHSQRGYAGGELDGDEEELMPQATAMVSQTLLDHYV</sequence>
<evidence type="ECO:0000256" key="1">
    <source>
        <dbReference type="SAM" id="MobiDB-lite"/>
    </source>
</evidence>
<feature type="domain" description="Flagellar hook-length control protein-like C-terminal" evidence="2">
    <location>
        <begin position="350"/>
        <end position="433"/>
    </location>
</feature>
<accession>A0A0C5VAH4</accession>
<dbReference type="InterPro" id="IPR052563">
    <property type="entry name" value="FliK"/>
</dbReference>
<dbReference type="PANTHER" id="PTHR37533:SF2">
    <property type="entry name" value="FLAGELLAR HOOK-LENGTH CONTROL PROTEIN"/>
    <property type="match status" value="1"/>
</dbReference>
<evidence type="ECO:0000313" key="3">
    <source>
        <dbReference type="EMBL" id="AJQ96320.1"/>
    </source>
</evidence>
<feature type="compositionally biased region" description="Polar residues" evidence="1">
    <location>
        <begin position="425"/>
        <end position="438"/>
    </location>
</feature>
<dbReference type="InterPro" id="IPR038610">
    <property type="entry name" value="FliK-like_C_sf"/>
</dbReference>
<dbReference type="STRING" id="1445510.YC6258_04286"/>
<dbReference type="CDD" id="cd17470">
    <property type="entry name" value="T3SS_Flik_C"/>
    <property type="match status" value="1"/>
</dbReference>
<dbReference type="RefSeq" id="WP_044618357.1">
    <property type="nucleotide sequence ID" value="NZ_CP007142.1"/>
</dbReference>
<dbReference type="Proteomes" id="UP000032266">
    <property type="component" value="Chromosome"/>
</dbReference>
<feature type="compositionally biased region" description="Polar residues" evidence="1">
    <location>
        <begin position="1"/>
        <end position="28"/>
    </location>
</feature>
<dbReference type="OrthoDB" id="1792985at2"/>
<name>A0A0C5VAH4_9GAMM</name>
<organism evidence="3 4">
    <name type="scientific">Gynuella sunshinyii YC6258</name>
    <dbReference type="NCBI Taxonomy" id="1445510"/>
    <lineage>
        <taxon>Bacteria</taxon>
        <taxon>Pseudomonadati</taxon>
        <taxon>Pseudomonadota</taxon>
        <taxon>Gammaproteobacteria</taxon>
        <taxon>Oceanospirillales</taxon>
        <taxon>Saccharospirillaceae</taxon>
        <taxon>Gynuella</taxon>
    </lineage>
</organism>
<gene>
    <name evidence="3" type="ORF">YC6258_04286</name>
</gene>
<dbReference type="EMBL" id="CP007142">
    <property type="protein sequence ID" value="AJQ96320.1"/>
    <property type="molecule type" value="Genomic_DNA"/>
</dbReference>
<dbReference type="AlphaFoldDB" id="A0A0C5VAH4"/>
<feature type="region of interest" description="Disordered" evidence="1">
    <location>
        <begin position="424"/>
        <end position="451"/>
    </location>
</feature>
<protein>
    <submittedName>
        <fullName evidence="3">Flagellar hook-length control protein</fullName>
    </submittedName>
</protein>
<keyword evidence="4" id="KW-1185">Reference proteome</keyword>
<feature type="region of interest" description="Disordered" evidence="1">
    <location>
        <begin position="190"/>
        <end position="209"/>
    </location>
</feature>
<dbReference type="PATRIC" id="fig|1445510.3.peg.4254"/>
<evidence type="ECO:0000313" key="4">
    <source>
        <dbReference type="Proteomes" id="UP000032266"/>
    </source>
</evidence>
<keyword evidence="3" id="KW-0969">Cilium</keyword>
<dbReference type="PANTHER" id="PTHR37533">
    <property type="entry name" value="FLAGELLAR HOOK-LENGTH CONTROL PROTEIN"/>
    <property type="match status" value="1"/>
</dbReference>
<proteinExistence type="predicted"/>
<evidence type="ECO:0000259" key="2">
    <source>
        <dbReference type="Pfam" id="PF02120"/>
    </source>
</evidence>
<dbReference type="KEGG" id="gsn:YC6258_04286"/>
<feature type="region of interest" description="Disordered" evidence="1">
    <location>
        <begin position="1"/>
        <end position="29"/>
    </location>
</feature>
<dbReference type="InterPro" id="IPR021136">
    <property type="entry name" value="Flagellar_hook_control-like_C"/>
</dbReference>
<dbReference type="Gene3D" id="3.30.750.140">
    <property type="match status" value="1"/>
</dbReference>